<dbReference type="Gene3D" id="1.10.390.10">
    <property type="entry name" value="Neutral Protease Domain 2"/>
    <property type="match status" value="1"/>
</dbReference>
<evidence type="ECO:0008006" key="3">
    <source>
        <dbReference type="Google" id="ProtNLM"/>
    </source>
</evidence>
<evidence type="ECO:0000313" key="2">
    <source>
        <dbReference type="EMBL" id="HGI44108.1"/>
    </source>
</evidence>
<accession>A0A7C4FEK9</accession>
<keyword evidence="1" id="KW-0472">Membrane</keyword>
<evidence type="ECO:0000256" key="1">
    <source>
        <dbReference type="SAM" id="Phobius"/>
    </source>
</evidence>
<organism evidence="2">
    <name type="scientific">Thermofilum pendens</name>
    <dbReference type="NCBI Taxonomy" id="2269"/>
    <lineage>
        <taxon>Archaea</taxon>
        <taxon>Thermoproteota</taxon>
        <taxon>Thermoprotei</taxon>
        <taxon>Thermofilales</taxon>
        <taxon>Thermofilaceae</taxon>
        <taxon>Thermofilum</taxon>
    </lineage>
</organism>
<keyword evidence="1" id="KW-1133">Transmembrane helix</keyword>
<dbReference type="SUPFAM" id="SSF55486">
    <property type="entry name" value="Metalloproteases ('zincins'), catalytic domain"/>
    <property type="match status" value="1"/>
</dbReference>
<name>A0A7C4FEK9_THEPE</name>
<dbReference type="EMBL" id="DTFI01000191">
    <property type="protein sequence ID" value="HGI44108.1"/>
    <property type="molecule type" value="Genomic_DNA"/>
</dbReference>
<reference evidence="2" key="1">
    <citation type="journal article" date="2020" name="mSystems">
        <title>Genome- and Community-Level Interaction Insights into Carbon Utilization and Element Cycling Functions of Hydrothermarchaeota in Hydrothermal Sediment.</title>
        <authorList>
            <person name="Zhou Z."/>
            <person name="Liu Y."/>
            <person name="Xu W."/>
            <person name="Pan J."/>
            <person name="Luo Z.H."/>
            <person name="Li M."/>
        </authorList>
    </citation>
    <scope>NUCLEOTIDE SEQUENCE [LARGE SCALE GENOMIC DNA]</scope>
    <source>
        <strain evidence="2">SpSt-735</strain>
    </source>
</reference>
<feature type="transmembrane region" description="Helical" evidence="1">
    <location>
        <begin position="466"/>
        <end position="485"/>
    </location>
</feature>
<gene>
    <name evidence="2" type="ORF">ENV17_06970</name>
</gene>
<dbReference type="AlphaFoldDB" id="A0A7C4FEK9"/>
<comment type="caution">
    <text evidence="2">The sequence shown here is derived from an EMBL/GenBank/DDBJ whole genome shotgun (WGS) entry which is preliminary data.</text>
</comment>
<proteinExistence type="predicted"/>
<protein>
    <recommendedName>
        <fullName evidence="3">Peptidase MA-like domain-containing protein</fullName>
    </recommendedName>
</protein>
<sequence length="512" mass="55982">MTRLRAAALLAIVALLAALTAYASSETPSTTGSARIAVRIEVYDTGNATVSITFSGTGSANLWITLPKFERIRVCEARGSYKLLNESIGAYFYVNSSVLLEAAGDGQYSVTLCYDFPYAVLMYENRGWFMSPLLLASPEAQLTVHVKIPFLERVTFESPRSTGTVDGYRVYNLAKTSGALIEGRVLVEFDSNQKVSSRETRDPEYNIAVEYPQLYAGIAARTLEIARRSYAVLEEMSGVRPPEVRFRFYLPEQSMGGLQALGFVRGEDVNVGGRGPIMLNLALIRYAPGYHETTIIHEMVHVFLGAAGVAANENTRWFHEGMAQYISILVAREIGVNVTDYESSLEKASRTALQVVSGAPGRYLERWPSSEEDAGLAYALSYYVLSNISSRYGGEAYIAKLFSALKKGGKVDSTRSIVLAMSEAAGENLAPLFRHWGFQGVTDWSGPSAARDASEGTTFPGSADDGLAAVLTLLGLAIGFAAYLVDQRVRRELEVYREKWRIEAATQSSPRG</sequence>
<dbReference type="InterPro" id="IPR027268">
    <property type="entry name" value="Peptidase_M4/M1_CTD_sf"/>
</dbReference>
<keyword evidence="1" id="KW-0812">Transmembrane</keyword>